<organism evidence="1 2">
    <name type="scientific">Prorocentrum cordatum</name>
    <dbReference type="NCBI Taxonomy" id="2364126"/>
    <lineage>
        <taxon>Eukaryota</taxon>
        <taxon>Sar</taxon>
        <taxon>Alveolata</taxon>
        <taxon>Dinophyceae</taxon>
        <taxon>Prorocentrales</taxon>
        <taxon>Prorocentraceae</taxon>
        <taxon>Prorocentrum</taxon>
    </lineage>
</organism>
<dbReference type="InterPro" id="IPR011333">
    <property type="entry name" value="SKP1/BTB/POZ_sf"/>
</dbReference>
<feature type="non-terminal residue" evidence="1">
    <location>
        <position position="536"/>
    </location>
</feature>
<dbReference type="CDD" id="cd18186">
    <property type="entry name" value="BTB_POZ_ZBTB_KLHL-like"/>
    <property type="match status" value="1"/>
</dbReference>
<dbReference type="SUPFAM" id="SSF54695">
    <property type="entry name" value="POZ domain"/>
    <property type="match status" value="1"/>
</dbReference>
<gene>
    <name evidence="1" type="ORF">PCOR1329_LOCUS5202</name>
</gene>
<protein>
    <recommendedName>
        <fullName evidence="3">BTB domain-containing protein</fullName>
    </recommendedName>
</protein>
<proteinExistence type="predicted"/>
<reference evidence="1" key="1">
    <citation type="submission" date="2023-10" db="EMBL/GenBank/DDBJ databases">
        <authorList>
            <person name="Chen Y."/>
            <person name="Shah S."/>
            <person name="Dougan E. K."/>
            <person name="Thang M."/>
            <person name="Chan C."/>
        </authorList>
    </citation>
    <scope>NUCLEOTIDE SEQUENCE [LARGE SCALE GENOMIC DNA]</scope>
</reference>
<evidence type="ECO:0000313" key="1">
    <source>
        <dbReference type="EMBL" id="CAK0795551.1"/>
    </source>
</evidence>
<dbReference type="Proteomes" id="UP001189429">
    <property type="component" value="Unassembled WGS sequence"/>
</dbReference>
<dbReference type="Gene3D" id="3.30.710.10">
    <property type="entry name" value="Potassium Channel Kv1.1, Chain A"/>
    <property type="match status" value="1"/>
</dbReference>
<keyword evidence="2" id="KW-1185">Reference proteome</keyword>
<sequence>ARAARACRARACSAAPLSGRRAREAPMPKRRRERLRPAVRAEPVAGLPEICSPPGCTINFDWPRPDELVFLYTTDGGQHMIRRMRVDGRPTEVDAGGWRALPQASLNGAEWFMCDVETGELVFTLDRKIIWVKPEGGERSVEVEERLLGEGFSIGTVLSRRGRMFCFNFLMSELYLLARDGSIEVGPCRLPQGPWDDESMYLAHVSQTFVVDPAEDEKRWIFFHTRSAIYRWDLRRGQVDCIVGREAEGAVAEGIREGVGPSARLLGMRVSQAYPDVQIPNLQRMCSGLYARPCGGAYYRLDTHSHELLRVDVVDLHGNPLALPWANVLSSPRDAERLTVVIFEDEYCRVKEVFMVDVSVDLSLPTVETDLQGIDWTMPLRHVQFDVGDPPARLVLDARLLTARSLYFARALGSGMLESREETVIRLKHVTLEAMRCFVHYLHTDAFEPEPAAASEGQEETPDRCLARGRLCLEVYQLADQYAVFRLRKLALLRLRSTLGAATALPLLQEAVGDRAWDSSEELPRACWEACSSRAA</sequence>
<dbReference type="EMBL" id="CAUYUJ010001365">
    <property type="protein sequence ID" value="CAK0795551.1"/>
    <property type="molecule type" value="Genomic_DNA"/>
</dbReference>
<feature type="non-terminal residue" evidence="1">
    <location>
        <position position="1"/>
    </location>
</feature>
<evidence type="ECO:0000313" key="2">
    <source>
        <dbReference type="Proteomes" id="UP001189429"/>
    </source>
</evidence>
<name>A0ABN9PQZ3_9DINO</name>
<comment type="caution">
    <text evidence="1">The sequence shown here is derived from an EMBL/GenBank/DDBJ whole genome shotgun (WGS) entry which is preliminary data.</text>
</comment>
<evidence type="ECO:0008006" key="3">
    <source>
        <dbReference type="Google" id="ProtNLM"/>
    </source>
</evidence>
<accession>A0ABN9PQZ3</accession>